<name>A0ABC9AQI2_9POAL</name>
<keyword evidence="4" id="KW-1185">Reference proteome</keyword>
<dbReference type="PROSITE" id="PS00141">
    <property type="entry name" value="ASP_PROTEASE"/>
    <property type="match status" value="1"/>
</dbReference>
<dbReference type="PROSITE" id="PS51767">
    <property type="entry name" value="PEPTIDASE_A1"/>
    <property type="match status" value="1"/>
</dbReference>
<dbReference type="InterPro" id="IPR001969">
    <property type="entry name" value="Aspartic_peptidase_AS"/>
</dbReference>
<reference evidence="3 4" key="2">
    <citation type="submission" date="2024-10" db="EMBL/GenBank/DDBJ databases">
        <authorList>
            <person name="Ryan C."/>
        </authorList>
    </citation>
    <scope>NUCLEOTIDE SEQUENCE [LARGE SCALE GENOMIC DNA]</scope>
</reference>
<organism evidence="3 4">
    <name type="scientific">Urochloa decumbens</name>
    <dbReference type="NCBI Taxonomy" id="240449"/>
    <lineage>
        <taxon>Eukaryota</taxon>
        <taxon>Viridiplantae</taxon>
        <taxon>Streptophyta</taxon>
        <taxon>Embryophyta</taxon>
        <taxon>Tracheophyta</taxon>
        <taxon>Spermatophyta</taxon>
        <taxon>Magnoliopsida</taxon>
        <taxon>Liliopsida</taxon>
        <taxon>Poales</taxon>
        <taxon>Poaceae</taxon>
        <taxon>PACMAD clade</taxon>
        <taxon>Panicoideae</taxon>
        <taxon>Panicodae</taxon>
        <taxon>Paniceae</taxon>
        <taxon>Melinidinae</taxon>
        <taxon>Urochloa</taxon>
    </lineage>
</organism>
<dbReference type="EMBL" id="OZ075131">
    <property type="protein sequence ID" value="CAL4982031.1"/>
    <property type="molecule type" value="Genomic_DNA"/>
</dbReference>
<feature type="domain" description="Peptidase A1" evidence="2">
    <location>
        <begin position="1"/>
        <end position="269"/>
    </location>
</feature>
<evidence type="ECO:0000259" key="2">
    <source>
        <dbReference type="PROSITE" id="PS51767"/>
    </source>
</evidence>
<dbReference type="PANTHER" id="PTHR13683">
    <property type="entry name" value="ASPARTYL PROTEASES"/>
    <property type="match status" value="1"/>
</dbReference>
<dbReference type="InterPro" id="IPR021109">
    <property type="entry name" value="Peptidase_aspartic_dom_sf"/>
</dbReference>
<accession>A0ABC9AQI2</accession>
<dbReference type="Gene3D" id="2.40.70.10">
    <property type="entry name" value="Acid Proteases"/>
    <property type="match status" value="2"/>
</dbReference>
<protein>
    <recommendedName>
        <fullName evidence="2">Peptidase A1 domain-containing protein</fullName>
    </recommendedName>
</protein>
<evidence type="ECO:0000256" key="1">
    <source>
        <dbReference type="ARBA" id="ARBA00007447"/>
    </source>
</evidence>
<dbReference type="InterPro" id="IPR033121">
    <property type="entry name" value="PEPTIDASE_A1"/>
</dbReference>
<sequence length="287" mass="31758">MNQSQCDCEIHYLDGSSSLGLLIFHKFSFTTGNVHPTIAFGCGYDQVDEGMGENMLVDGMFGLGRGSVDLVSQLKQQKIITQNVIGHCFNSKGGGFRIIGKDVPSSSHISWVPMSKNSKYYSPGRATLHLDMKSIVTKPMEVVLDSGSTYTHFPEDLHDQLVAALKASLSKSSVEEVHDPALPLCWKGPRPFKSVDDLKKELKPLLSLNFGGGVTMKIPPENYLIITRHGNACFAILAKKEIDLYIIGDITMQDQLVIYDNENERISWQQYPCGKKTKSKSAIVSRI</sequence>
<evidence type="ECO:0000313" key="4">
    <source>
        <dbReference type="Proteomes" id="UP001497457"/>
    </source>
</evidence>
<comment type="similarity">
    <text evidence="1">Belongs to the peptidase A1 family.</text>
</comment>
<reference evidence="4" key="1">
    <citation type="submission" date="2024-06" db="EMBL/GenBank/DDBJ databases">
        <authorList>
            <person name="Ryan C."/>
        </authorList>
    </citation>
    <scope>NUCLEOTIDE SEQUENCE [LARGE SCALE GENOMIC DNA]</scope>
</reference>
<dbReference type="Proteomes" id="UP001497457">
    <property type="component" value="Chromosome 21rd"/>
</dbReference>
<dbReference type="SUPFAM" id="SSF50630">
    <property type="entry name" value="Acid proteases"/>
    <property type="match status" value="1"/>
</dbReference>
<dbReference type="InterPro" id="IPR001461">
    <property type="entry name" value="Aspartic_peptidase_A1"/>
</dbReference>
<dbReference type="AlphaFoldDB" id="A0ABC9AQI2"/>
<evidence type="ECO:0000313" key="3">
    <source>
        <dbReference type="EMBL" id="CAL4982031.1"/>
    </source>
</evidence>
<proteinExistence type="inferred from homology"/>
<dbReference type="Pfam" id="PF00026">
    <property type="entry name" value="Asp"/>
    <property type="match status" value="1"/>
</dbReference>
<dbReference type="PANTHER" id="PTHR13683:SF820">
    <property type="entry name" value="PEPTIDASE A1 DOMAIN-CONTAINING PROTEIN"/>
    <property type="match status" value="1"/>
</dbReference>
<gene>
    <name evidence="3" type="ORF">URODEC1_LOCUS56429</name>
</gene>